<keyword evidence="1" id="KW-0732">Signal</keyword>
<dbReference type="Pfam" id="PF04736">
    <property type="entry name" value="Eclosion"/>
    <property type="match status" value="1"/>
</dbReference>
<dbReference type="InParanoid" id="B7P7K6"/>
<dbReference type="Proteomes" id="UP000001555">
    <property type="component" value="Unassembled WGS sequence"/>
</dbReference>
<dbReference type="PaxDb" id="6945-B7P7K6"/>
<accession>B7P7K6</accession>
<dbReference type="VEuPathDB" id="VectorBase:ISCW001941"/>
<evidence type="ECO:0008006" key="5">
    <source>
        <dbReference type="Google" id="ProtNLM"/>
    </source>
</evidence>
<dbReference type="VEuPathDB" id="VectorBase:ISCI001941"/>
<gene>
    <name evidence="2" type="ORF">IscW_ISCW001941</name>
</gene>
<proteinExistence type="predicted"/>
<evidence type="ECO:0000313" key="3">
    <source>
        <dbReference type="EnsemblMetazoa" id="ISCW001941-PA"/>
    </source>
</evidence>
<evidence type="ECO:0000313" key="2">
    <source>
        <dbReference type="EMBL" id="EEC02578.1"/>
    </source>
</evidence>
<dbReference type="AlphaFoldDB" id="B7P7K6"/>
<dbReference type="GO" id="GO:0007218">
    <property type="term" value="P:neuropeptide signaling pathway"/>
    <property type="evidence" value="ECO:0007669"/>
    <property type="project" value="InterPro"/>
</dbReference>
<reference evidence="3" key="2">
    <citation type="submission" date="2020-05" db="UniProtKB">
        <authorList>
            <consortium name="EnsemblMetazoa"/>
        </authorList>
    </citation>
    <scope>IDENTIFICATION</scope>
    <source>
        <strain evidence="3">wikel</strain>
    </source>
</reference>
<protein>
    <recommendedName>
        <fullName evidence="5">Eclosion hormone</fullName>
    </recommendedName>
</protein>
<organism>
    <name type="scientific">Ixodes scapularis</name>
    <name type="common">Black-legged tick</name>
    <name type="synonym">Deer tick</name>
    <dbReference type="NCBI Taxonomy" id="6945"/>
    <lineage>
        <taxon>Eukaryota</taxon>
        <taxon>Metazoa</taxon>
        <taxon>Ecdysozoa</taxon>
        <taxon>Arthropoda</taxon>
        <taxon>Chelicerata</taxon>
        <taxon>Arachnida</taxon>
        <taxon>Acari</taxon>
        <taxon>Parasitiformes</taxon>
        <taxon>Ixodida</taxon>
        <taxon>Ixodoidea</taxon>
        <taxon>Ixodidae</taxon>
        <taxon>Ixodinae</taxon>
        <taxon>Ixodes</taxon>
    </lineage>
</organism>
<dbReference type="EMBL" id="DS652454">
    <property type="protein sequence ID" value="EEC02578.1"/>
    <property type="molecule type" value="Genomic_DNA"/>
</dbReference>
<dbReference type="InterPro" id="IPR006825">
    <property type="entry name" value="Eclosion"/>
</dbReference>
<dbReference type="EMBL" id="ABJB010327232">
    <property type="status" value="NOT_ANNOTATED_CDS"/>
    <property type="molecule type" value="Genomic_DNA"/>
</dbReference>
<keyword evidence="4" id="KW-1185">Reference proteome</keyword>
<feature type="signal peptide" evidence="1">
    <location>
        <begin position="1"/>
        <end position="27"/>
    </location>
</feature>
<dbReference type="FunCoup" id="B7P7K6">
    <property type="interactions" value="19"/>
</dbReference>
<reference evidence="2 4" key="1">
    <citation type="submission" date="2008-03" db="EMBL/GenBank/DDBJ databases">
        <title>Annotation of Ixodes scapularis.</title>
        <authorList>
            <consortium name="Ixodes scapularis Genome Project Consortium"/>
            <person name="Caler E."/>
            <person name="Hannick L.I."/>
            <person name="Bidwell S."/>
            <person name="Joardar V."/>
            <person name="Thiagarajan M."/>
            <person name="Amedeo P."/>
            <person name="Galinsky K.J."/>
            <person name="Schobel S."/>
            <person name="Inman J."/>
            <person name="Hostetler J."/>
            <person name="Miller J."/>
            <person name="Hammond M."/>
            <person name="Megy K."/>
            <person name="Lawson D."/>
            <person name="Kodira C."/>
            <person name="Sutton G."/>
            <person name="Meyer J."/>
            <person name="Hill C.A."/>
            <person name="Birren B."/>
            <person name="Nene V."/>
            <person name="Collins F."/>
            <person name="Alarcon-Chaidez F."/>
            <person name="Wikel S."/>
            <person name="Strausberg R."/>
        </authorList>
    </citation>
    <scope>NUCLEOTIDE SEQUENCE [LARGE SCALE GENOMIC DNA]</scope>
    <source>
        <strain evidence="4">Wikel</strain>
        <strain evidence="2">Wikel colony</strain>
    </source>
</reference>
<dbReference type="GO" id="GO:0018990">
    <property type="term" value="P:ecdysis, chitin-based cuticle"/>
    <property type="evidence" value="ECO:0007669"/>
    <property type="project" value="InterPro"/>
</dbReference>
<dbReference type="HOGENOM" id="CLU_175797_0_0_1"/>
<dbReference type="GO" id="GO:0008255">
    <property type="term" value="F:ecdysis-triggering hormone activity"/>
    <property type="evidence" value="ECO:0007669"/>
    <property type="project" value="InterPro"/>
</dbReference>
<evidence type="ECO:0000313" key="4">
    <source>
        <dbReference type="Proteomes" id="UP000001555"/>
    </source>
</evidence>
<dbReference type="EnsemblMetazoa" id="ISCW001941-RA">
    <property type="protein sequence ID" value="ISCW001941-PA"/>
    <property type="gene ID" value="ISCW001941"/>
</dbReference>
<sequence length="88" mass="9726">MARILDFPIFLVVSAVAFAVLLSLSSATHTYPSDPVLVCINNCGQCKMIYGEYFNGRQCAEECLSTAGFIQPDCDEADSIVKYLRRKP</sequence>
<feature type="chain" id="PRO_5014567925" description="Eclosion hormone" evidence="1">
    <location>
        <begin position="28"/>
        <end position="88"/>
    </location>
</feature>
<evidence type="ECO:0000256" key="1">
    <source>
        <dbReference type="SAM" id="SignalP"/>
    </source>
</evidence>
<name>B7P7K6_IXOSC</name>